<dbReference type="AlphaFoldDB" id="A0A916JYC6"/>
<keyword evidence="3" id="KW-1185">Reference proteome</keyword>
<dbReference type="PROSITE" id="PS51704">
    <property type="entry name" value="GP_PDE"/>
    <property type="match status" value="1"/>
</dbReference>
<evidence type="ECO:0000313" key="3">
    <source>
        <dbReference type="Proteomes" id="UP000693672"/>
    </source>
</evidence>
<protein>
    <recommendedName>
        <fullName evidence="1">GP-PDE domain-containing protein</fullName>
    </recommendedName>
</protein>
<organism evidence="2 3">
    <name type="scientific">Paenibacillus solanacearum</name>
    <dbReference type="NCBI Taxonomy" id="2048548"/>
    <lineage>
        <taxon>Bacteria</taxon>
        <taxon>Bacillati</taxon>
        <taxon>Bacillota</taxon>
        <taxon>Bacilli</taxon>
        <taxon>Bacillales</taxon>
        <taxon>Paenibacillaceae</taxon>
        <taxon>Paenibacillus</taxon>
    </lineage>
</organism>
<dbReference type="PANTHER" id="PTHR46211:SF14">
    <property type="entry name" value="GLYCEROPHOSPHODIESTER PHOSPHODIESTERASE"/>
    <property type="match status" value="1"/>
</dbReference>
<evidence type="ECO:0000259" key="1">
    <source>
        <dbReference type="PROSITE" id="PS51704"/>
    </source>
</evidence>
<dbReference type="EMBL" id="CAJVAS010000004">
    <property type="protein sequence ID" value="CAG7610796.1"/>
    <property type="molecule type" value="Genomic_DNA"/>
</dbReference>
<dbReference type="Proteomes" id="UP000693672">
    <property type="component" value="Unassembled WGS sequence"/>
</dbReference>
<dbReference type="Pfam" id="PF03009">
    <property type="entry name" value="GDPD"/>
    <property type="match status" value="1"/>
</dbReference>
<gene>
    <name evidence="2" type="ORF">PAESOLCIP111_01289</name>
</gene>
<evidence type="ECO:0000313" key="2">
    <source>
        <dbReference type="EMBL" id="CAG7610796.1"/>
    </source>
</evidence>
<dbReference type="PANTHER" id="PTHR46211">
    <property type="entry name" value="GLYCEROPHOSPHORYL DIESTER PHOSPHODIESTERASE"/>
    <property type="match status" value="1"/>
</dbReference>
<dbReference type="InterPro" id="IPR030395">
    <property type="entry name" value="GP_PDE_dom"/>
</dbReference>
<sequence length="277" mass="32233">MIITDRNGANQKVHWQAHQSTNAEMPENTLAAMRYAWELGGIPELDIRQTADGVIIGMHDATPKRTTNAPESEQDRLISECTFAQVQEWDAGIKFSEQYRGEKVPALAHILTELAQYPERELYLDFKKVDLEKMASLIKEYGVGRQIIFCHSNHENCKTVKRLAPEVRTMQWISDKEVDFKFQETLATGFDSLDIVQFHLVDAPTKEEWRYRLQRDFLREGLKHLNEAGLELEVLPFHFDQDSMFELLDMGIRRFAVDEPKVFVETIHRYFNDKQNG</sequence>
<feature type="domain" description="GP-PDE" evidence="1">
    <location>
        <begin position="13"/>
        <end position="267"/>
    </location>
</feature>
<proteinExistence type="predicted"/>
<dbReference type="RefSeq" id="WP_218091105.1">
    <property type="nucleotide sequence ID" value="NZ_CAJVAS010000004.1"/>
</dbReference>
<accession>A0A916JYC6</accession>
<reference evidence="2" key="1">
    <citation type="submission" date="2021-06" db="EMBL/GenBank/DDBJ databases">
        <authorList>
            <person name="Criscuolo A."/>
        </authorList>
    </citation>
    <scope>NUCLEOTIDE SEQUENCE</scope>
    <source>
        <strain evidence="2">CIP111600</strain>
    </source>
</reference>
<comment type="caution">
    <text evidence="2">The sequence shown here is derived from an EMBL/GenBank/DDBJ whole genome shotgun (WGS) entry which is preliminary data.</text>
</comment>
<dbReference type="CDD" id="cd08566">
    <property type="entry name" value="GDPD_AtGDE_like"/>
    <property type="match status" value="1"/>
</dbReference>
<dbReference type="GO" id="GO:0006629">
    <property type="term" value="P:lipid metabolic process"/>
    <property type="evidence" value="ECO:0007669"/>
    <property type="project" value="InterPro"/>
</dbReference>
<name>A0A916JYC6_9BACL</name>
<dbReference type="GO" id="GO:0008081">
    <property type="term" value="F:phosphoric diester hydrolase activity"/>
    <property type="evidence" value="ECO:0007669"/>
    <property type="project" value="InterPro"/>
</dbReference>